<sequence>MISPAGKFPLQHRHLSESYDDKCERRQEVRENLRRRNNLTTCRRIGKNQDKEAEGQLQSPRQREFLRRRNLMAEGPGRKEVRCPTSKQSSLGQENGMEGPGGDLQSSATHQSFQCNLLHDALAYGNLHSWRVSSENIRIKEVSKNRGTQTLAGPSVVKRDSGQQTDCGIAVSDKEMIQLCNYLKEALHRELLLKQKTMILQELLSALLQALEKSWKGQLNEEKLKGKLRALENQLQDCSQSCSKEDVKRILVEMEDQKQSYEQKAKESLQKLLNEKLEAEQQLQSTQRALAVTEEDCALWKEHYAMLKADWRQLTSKHIELENKLHVLQNKLQWSDAQNLELHQAVCNLESERANLYSKIDTLKEEGELRMEHISAMQGKLQSEERQKLALEVTVSHLNSVVQNQTREQKALEEESRRKDQVLTMHSQSPNPDKERQNALPKDPEGKNDSSLKDQLQERTSQLTAKEKECTELHLELEALSDEYHSCLSKLRQCRDELNHFQGKQAQKQQGRWFPVLIVMVATATAAFLANFIP</sequence>
<dbReference type="GeneTree" id="ENSGT00940000160260"/>
<name>A0A8D0GLS8_SPHPU</name>
<evidence type="ECO:0000313" key="4">
    <source>
        <dbReference type="Ensembl" id="ENSSPUP00000007108.1"/>
    </source>
</evidence>
<reference evidence="4" key="2">
    <citation type="submission" date="2025-09" db="UniProtKB">
        <authorList>
            <consortium name="Ensembl"/>
        </authorList>
    </citation>
    <scope>IDENTIFICATION</scope>
</reference>
<feature type="compositionally biased region" description="Basic and acidic residues" evidence="2">
    <location>
        <begin position="407"/>
        <end position="421"/>
    </location>
</feature>
<keyword evidence="1" id="KW-0175">Coiled coil</keyword>
<feature type="coiled-coil region" evidence="1">
    <location>
        <begin position="221"/>
        <end position="296"/>
    </location>
</feature>
<dbReference type="Ensembl" id="ENSSPUT00000007575.1">
    <property type="protein sequence ID" value="ENSSPUP00000007108.1"/>
    <property type="gene ID" value="ENSSPUG00000005506.1"/>
</dbReference>
<dbReference type="GO" id="GO:0002753">
    <property type="term" value="P:cytoplasmic pattern recognition receptor signaling pathway"/>
    <property type="evidence" value="ECO:0007669"/>
    <property type="project" value="Ensembl"/>
</dbReference>
<dbReference type="InterPro" id="IPR051176">
    <property type="entry name" value="Cent_Immune-Sig_Mod"/>
</dbReference>
<keyword evidence="3" id="KW-0472">Membrane</keyword>
<evidence type="ECO:0000256" key="2">
    <source>
        <dbReference type="SAM" id="MobiDB-lite"/>
    </source>
</evidence>
<dbReference type="CDD" id="cd21912">
    <property type="entry name" value="CC1_T3JAM"/>
    <property type="match status" value="1"/>
</dbReference>
<evidence type="ECO:0000256" key="1">
    <source>
        <dbReference type="SAM" id="Coils"/>
    </source>
</evidence>
<evidence type="ECO:0000313" key="5">
    <source>
        <dbReference type="Proteomes" id="UP000694392"/>
    </source>
</evidence>
<gene>
    <name evidence="4" type="primary">TRAF3IP3</name>
</gene>
<proteinExistence type="predicted"/>
<dbReference type="GO" id="GO:0030674">
    <property type="term" value="F:protein-macromolecule adaptor activity"/>
    <property type="evidence" value="ECO:0007669"/>
    <property type="project" value="Ensembl"/>
</dbReference>
<dbReference type="GO" id="GO:0005741">
    <property type="term" value="C:mitochondrial outer membrane"/>
    <property type="evidence" value="ECO:0007669"/>
    <property type="project" value="Ensembl"/>
</dbReference>
<feature type="region of interest" description="Disordered" evidence="2">
    <location>
        <begin position="40"/>
        <end position="108"/>
    </location>
</feature>
<dbReference type="AlphaFoldDB" id="A0A8D0GLS8"/>
<keyword evidence="3" id="KW-1133">Transmembrane helix</keyword>
<reference evidence="4" key="1">
    <citation type="submission" date="2025-08" db="UniProtKB">
        <authorList>
            <consortium name="Ensembl"/>
        </authorList>
    </citation>
    <scope>IDENTIFICATION</scope>
</reference>
<dbReference type="OMA" id="KEKEWDF"/>
<dbReference type="PANTHER" id="PTHR15715">
    <property type="entry name" value="CENTROSOMAL PROTEIN OF 170 KDA"/>
    <property type="match status" value="1"/>
</dbReference>
<dbReference type="PANTHER" id="PTHR15715:SF21">
    <property type="entry name" value="TRAF3-INTERACTING JNK-ACTIVATING MODULATOR"/>
    <property type="match status" value="1"/>
</dbReference>
<keyword evidence="3" id="KW-0812">Transmembrane</keyword>
<evidence type="ECO:0000256" key="3">
    <source>
        <dbReference type="SAM" id="Phobius"/>
    </source>
</evidence>
<accession>A0A8D0GLS8</accession>
<dbReference type="Proteomes" id="UP000694392">
    <property type="component" value="Unplaced"/>
</dbReference>
<feature type="transmembrane region" description="Helical" evidence="3">
    <location>
        <begin position="513"/>
        <end position="533"/>
    </location>
</feature>
<feature type="region of interest" description="Disordered" evidence="2">
    <location>
        <begin position="402"/>
        <end position="455"/>
    </location>
</feature>
<dbReference type="GO" id="GO:0032481">
    <property type="term" value="P:positive regulation of type I interferon production"/>
    <property type="evidence" value="ECO:0007669"/>
    <property type="project" value="Ensembl"/>
</dbReference>
<keyword evidence="5" id="KW-1185">Reference proteome</keyword>
<organism evidence="4 5">
    <name type="scientific">Sphenodon punctatus</name>
    <name type="common">Tuatara</name>
    <name type="synonym">Hatteria punctata</name>
    <dbReference type="NCBI Taxonomy" id="8508"/>
    <lineage>
        <taxon>Eukaryota</taxon>
        <taxon>Metazoa</taxon>
        <taxon>Chordata</taxon>
        <taxon>Craniata</taxon>
        <taxon>Vertebrata</taxon>
        <taxon>Euteleostomi</taxon>
        <taxon>Lepidosauria</taxon>
        <taxon>Sphenodontia</taxon>
        <taxon>Sphenodontidae</taxon>
        <taxon>Sphenodon</taxon>
    </lineage>
</organism>
<feature type="compositionally biased region" description="Basic and acidic residues" evidence="2">
    <location>
        <begin position="432"/>
        <end position="455"/>
    </location>
</feature>
<protein>
    <submittedName>
        <fullName evidence="4">TRAF3 interacting protein 3</fullName>
    </submittedName>
</protein>